<dbReference type="Proteomes" id="UP000783686">
    <property type="component" value="Unassembled WGS sequence"/>
</dbReference>
<comment type="caution">
    <text evidence="2">Lacks conserved residue(s) required for the propagation of feature annotation.</text>
</comment>
<dbReference type="Gene3D" id="2.60.40.10">
    <property type="entry name" value="Immunoglobulins"/>
    <property type="match status" value="1"/>
</dbReference>
<evidence type="ECO:0000259" key="4">
    <source>
        <dbReference type="PROSITE" id="PS51004"/>
    </source>
</evidence>
<gene>
    <name evidence="5" type="ORF">BOKJ2_LOCUS1136</name>
</gene>
<dbReference type="AlphaFoldDB" id="A0A811JT29"/>
<dbReference type="SUPFAM" id="SSF48726">
    <property type="entry name" value="Immunoglobulin"/>
    <property type="match status" value="1"/>
</dbReference>
<dbReference type="GO" id="GO:0005886">
    <property type="term" value="C:plasma membrane"/>
    <property type="evidence" value="ECO:0007669"/>
    <property type="project" value="TreeGrafter"/>
</dbReference>
<evidence type="ECO:0000256" key="3">
    <source>
        <dbReference type="SAM" id="SignalP"/>
    </source>
</evidence>
<dbReference type="EMBL" id="CAJFCW020000001">
    <property type="protein sequence ID" value="CAG9081830.1"/>
    <property type="molecule type" value="Genomic_DNA"/>
</dbReference>
<dbReference type="InterPro" id="IPR015943">
    <property type="entry name" value="WD40/YVTN_repeat-like_dom_sf"/>
</dbReference>
<dbReference type="PROSITE" id="PS51004">
    <property type="entry name" value="SEMA"/>
    <property type="match status" value="1"/>
</dbReference>
<dbReference type="Pfam" id="PF01403">
    <property type="entry name" value="Sema"/>
    <property type="match status" value="1"/>
</dbReference>
<evidence type="ECO:0000256" key="2">
    <source>
        <dbReference type="PROSITE-ProRule" id="PRU00352"/>
    </source>
</evidence>
<dbReference type="Gene3D" id="2.130.10.10">
    <property type="entry name" value="YVTN repeat-like/Quinoprotein amine dehydrogenase"/>
    <property type="match status" value="1"/>
</dbReference>
<dbReference type="Proteomes" id="UP000614601">
    <property type="component" value="Unassembled WGS sequence"/>
</dbReference>
<dbReference type="GO" id="GO:0030215">
    <property type="term" value="F:semaphorin receptor binding"/>
    <property type="evidence" value="ECO:0007669"/>
    <property type="project" value="InterPro"/>
</dbReference>
<proteinExistence type="inferred from homology"/>
<feature type="domain" description="Sema" evidence="4">
    <location>
        <begin position="1"/>
        <end position="467"/>
    </location>
</feature>
<name>A0A811JT29_9BILA</name>
<dbReference type="InterPro" id="IPR036179">
    <property type="entry name" value="Ig-like_dom_sf"/>
</dbReference>
<evidence type="ECO:0000256" key="1">
    <source>
        <dbReference type="ARBA" id="ARBA00009492"/>
    </source>
</evidence>
<evidence type="ECO:0000313" key="6">
    <source>
        <dbReference type="Proteomes" id="UP000614601"/>
    </source>
</evidence>
<dbReference type="GO" id="GO:0045499">
    <property type="term" value="F:chemorepellent activity"/>
    <property type="evidence" value="ECO:0007669"/>
    <property type="project" value="TreeGrafter"/>
</dbReference>
<comment type="caution">
    <text evidence="5">The sequence shown here is derived from an EMBL/GenBank/DDBJ whole genome shotgun (WGS) entry which is preliminary data.</text>
</comment>
<dbReference type="InterPro" id="IPR027231">
    <property type="entry name" value="Semaphorin"/>
</dbReference>
<dbReference type="SUPFAM" id="SSF101912">
    <property type="entry name" value="Sema domain"/>
    <property type="match status" value="1"/>
</dbReference>
<sequence length="659" mass="73791">MALSLVLFSALFIFVTVGSTLIDPDNIFTEGDIGYDSLAVNAKTSSLYVGAKGHIFKLWLYNINDTNLSVKRVLSSDANELEDCIRSSLAEQECYVRVRKQFVKSDGNLIVCVSNAMKPILHQIDGSSLKDLENPRSAIGICSPHPEVNATAVYVEYGNPDDVPSIYSGIRTGQSLENHLIYRPPLVFNNKEIQPALRSVFTDSKWLNDPQFVGSFAVNQYVYFFFREVAVETENCGHTVYSRVARVCKNDLGGKNVLRQVWSSFVKARLNCSVSGASFNFLYSVSMVDMGNDMSFYGVFGSSEGSRQSSAVCHFSLRSINHIFDTGLFLEQPSVQSVWSPTPLEKIPAYRPGSCYSDSRSLPDSELHFAKSHLLMAESVNTDGEVKVFDQEPLGQIVADPRDNSVVLFVHNSRQNVLHKLLHWYDQRQFRLLASYTLPSEKVNSIAILPGEYFFISTSQNVAQYRLGQCPQHLTCYPCSSDPYCSWNIARSECFSRDAVHSTAVGWITDISNADKCRNYVRSETMKVFPGDSVHLKCGDQADSIWEVDKVKITSDSDNIVRTSAGGLVILNATRSVSGTYQCSFDGMPLLEYVVLVDDADCAQPKTVAQFQAVQREWCKKLEHYKTNVSKWQRIYNENGECPRIPPEITSKHKKIALQ</sequence>
<feature type="chain" id="PRO_5044131597" description="Sema domain-containing protein" evidence="3">
    <location>
        <begin position="19"/>
        <end position="659"/>
    </location>
</feature>
<keyword evidence="6" id="KW-1185">Reference proteome</keyword>
<reference evidence="5" key="1">
    <citation type="submission" date="2020-09" db="EMBL/GenBank/DDBJ databases">
        <authorList>
            <person name="Kikuchi T."/>
        </authorList>
    </citation>
    <scope>NUCLEOTIDE SEQUENCE</scope>
    <source>
        <strain evidence="5">SH1</strain>
    </source>
</reference>
<protein>
    <recommendedName>
        <fullName evidence="4">Sema domain-containing protein</fullName>
    </recommendedName>
</protein>
<dbReference type="GO" id="GO:0007411">
    <property type="term" value="P:axon guidance"/>
    <property type="evidence" value="ECO:0007669"/>
    <property type="project" value="TreeGrafter"/>
</dbReference>
<accession>A0A811JT29</accession>
<dbReference type="GO" id="GO:0071526">
    <property type="term" value="P:semaphorin-plexin signaling pathway"/>
    <property type="evidence" value="ECO:0007669"/>
    <property type="project" value="TreeGrafter"/>
</dbReference>
<dbReference type="InterPro" id="IPR001627">
    <property type="entry name" value="Semap_dom"/>
</dbReference>
<comment type="similarity">
    <text evidence="1">Belongs to the semaphorin family.</text>
</comment>
<dbReference type="GO" id="GO:0030335">
    <property type="term" value="P:positive regulation of cell migration"/>
    <property type="evidence" value="ECO:0007669"/>
    <property type="project" value="TreeGrafter"/>
</dbReference>
<feature type="signal peptide" evidence="3">
    <location>
        <begin position="1"/>
        <end position="18"/>
    </location>
</feature>
<dbReference type="SMART" id="SM00630">
    <property type="entry name" value="Sema"/>
    <property type="match status" value="1"/>
</dbReference>
<dbReference type="SUPFAM" id="SSF103575">
    <property type="entry name" value="Plexin repeat"/>
    <property type="match status" value="1"/>
</dbReference>
<keyword evidence="3" id="KW-0732">Signal</keyword>
<dbReference type="OrthoDB" id="9988752at2759"/>
<evidence type="ECO:0000313" key="5">
    <source>
        <dbReference type="EMBL" id="CAD5206452.1"/>
    </source>
</evidence>
<dbReference type="PANTHER" id="PTHR11036">
    <property type="entry name" value="SEMAPHORIN"/>
    <property type="match status" value="1"/>
</dbReference>
<organism evidence="5 6">
    <name type="scientific">Bursaphelenchus okinawaensis</name>
    <dbReference type="NCBI Taxonomy" id="465554"/>
    <lineage>
        <taxon>Eukaryota</taxon>
        <taxon>Metazoa</taxon>
        <taxon>Ecdysozoa</taxon>
        <taxon>Nematoda</taxon>
        <taxon>Chromadorea</taxon>
        <taxon>Rhabditida</taxon>
        <taxon>Tylenchina</taxon>
        <taxon>Tylenchomorpha</taxon>
        <taxon>Aphelenchoidea</taxon>
        <taxon>Aphelenchoididae</taxon>
        <taxon>Bursaphelenchus</taxon>
    </lineage>
</organism>
<dbReference type="InterPro" id="IPR013783">
    <property type="entry name" value="Ig-like_fold"/>
</dbReference>
<dbReference type="EMBL" id="CAJFDH010000001">
    <property type="protein sequence ID" value="CAD5206452.1"/>
    <property type="molecule type" value="Genomic_DNA"/>
</dbReference>
<dbReference type="InterPro" id="IPR036352">
    <property type="entry name" value="Semap_dom_sf"/>
</dbReference>
<dbReference type="PANTHER" id="PTHR11036:SF139">
    <property type="entry name" value="SEMAPHORIN-2A"/>
    <property type="match status" value="1"/>
</dbReference>